<dbReference type="Pfam" id="PF13432">
    <property type="entry name" value="TPR_16"/>
    <property type="match status" value="1"/>
</dbReference>
<evidence type="ECO:0000313" key="5">
    <source>
        <dbReference type="EMBL" id="KRN54376.1"/>
    </source>
</evidence>
<dbReference type="EMBL" id="JQBS01000035">
    <property type="protein sequence ID" value="KRN54376.1"/>
    <property type="molecule type" value="Genomic_DNA"/>
</dbReference>
<dbReference type="AlphaFoldDB" id="A0A0R2HP02"/>
<dbReference type="eggNOG" id="COG0457">
    <property type="taxonomic scope" value="Bacteria"/>
</dbReference>
<dbReference type="PATRIC" id="fig|1449336.4.peg.1994"/>
<dbReference type="Pfam" id="PF14559">
    <property type="entry name" value="TPR_19"/>
    <property type="match status" value="1"/>
</dbReference>
<dbReference type="SMART" id="SM00028">
    <property type="entry name" value="TPR"/>
    <property type="match status" value="8"/>
</dbReference>
<dbReference type="RefSeq" id="WP_034569567.1">
    <property type="nucleotide sequence ID" value="NZ_JQBS01000035.1"/>
</dbReference>
<keyword evidence="2 3" id="KW-0802">TPR repeat</keyword>
<feature type="repeat" description="TPR" evidence="3">
    <location>
        <begin position="340"/>
        <end position="373"/>
    </location>
</feature>
<dbReference type="SUPFAM" id="SSF48452">
    <property type="entry name" value="TPR-like"/>
    <property type="match status" value="2"/>
</dbReference>
<dbReference type="PANTHER" id="PTHR45586:SF15">
    <property type="entry name" value="TPR REPEAT-CONTAINING PROTEIN YPIA"/>
    <property type="match status" value="1"/>
</dbReference>
<evidence type="ECO:0000256" key="4">
    <source>
        <dbReference type="SAM" id="Coils"/>
    </source>
</evidence>
<dbReference type="InterPro" id="IPR011990">
    <property type="entry name" value="TPR-like_helical_dom_sf"/>
</dbReference>
<sequence>MSYGEQMIAALQDNQLMEAQDYFQEALAKDLPDELYILADTLYELGFLDETKAIYEQLLKEFPTDDELKIGLAEISIESDEIDEAMDWLLEIEEDSPAYPQALLVSADLYQVQGLYEVSEQKLLQAKEILPEEPILTFALAELYFTMGKYAQAIHGYEELLAQGIDDMTGINLSARCGSAYSAVGDFEQAIPYLETGVEENESTDLLFELGFTYLQNKEFRRASETLFKLKELDPSYTSLYPYLAKSLEEENQLDKASEVIREGLRVDQFNHELFYYAAQIFLKLDNEEQAETYLEEALALEPESEVIQLALTNLFIKQERFEESVVAIQKALINEEADPQFYWNLAIAYENLEEYDAANEAYQKAYEAFKQNKDFLKAYALFLREEGNLKLTKTVLSEYLALEPTDEEMILLLDEINSEY</sequence>
<reference evidence="5 6" key="1">
    <citation type="journal article" date="2015" name="Genome Announc.">
        <title>Expanding the biotechnology potential of lactobacilli through comparative genomics of 213 strains and associated genera.</title>
        <authorList>
            <person name="Sun Z."/>
            <person name="Harris H.M."/>
            <person name="McCann A."/>
            <person name="Guo C."/>
            <person name="Argimon S."/>
            <person name="Zhang W."/>
            <person name="Yang X."/>
            <person name="Jeffery I.B."/>
            <person name="Cooney J.C."/>
            <person name="Kagawa T.F."/>
            <person name="Liu W."/>
            <person name="Song Y."/>
            <person name="Salvetti E."/>
            <person name="Wrobel A."/>
            <person name="Rasinkangas P."/>
            <person name="Parkhill J."/>
            <person name="Rea M.C."/>
            <person name="O'Sullivan O."/>
            <person name="Ritari J."/>
            <person name="Douillard F.P."/>
            <person name="Paul Ross R."/>
            <person name="Yang R."/>
            <person name="Briner A.E."/>
            <person name="Felis G.E."/>
            <person name="de Vos W.M."/>
            <person name="Barrangou R."/>
            <person name="Klaenhammer T.R."/>
            <person name="Caufield P.W."/>
            <person name="Cui Y."/>
            <person name="Zhang H."/>
            <person name="O'Toole P.W."/>
        </authorList>
    </citation>
    <scope>NUCLEOTIDE SEQUENCE [LARGE SCALE GENOMIC DNA]</scope>
    <source>
        <strain evidence="5 6">DSM 20623</strain>
    </source>
</reference>
<organism evidence="5 6">
    <name type="scientific">Carnobacterium divergens DSM 20623</name>
    <dbReference type="NCBI Taxonomy" id="1449336"/>
    <lineage>
        <taxon>Bacteria</taxon>
        <taxon>Bacillati</taxon>
        <taxon>Bacillota</taxon>
        <taxon>Bacilli</taxon>
        <taxon>Lactobacillales</taxon>
        <taxon>Carnobacteriaceae</taxon>
        <taxon>Carnobacterium</taxon>
    </lineage>
</organism>
<dbReference type="Pfam" id="PF13181">
    <property type="entry name" value="TPR_8"/>
    <property type="match status" value="1"/>
</dbReference>
<evidence type="ECO:0000256" key="1">
    <source>
        <dbReference type="ARBA" id="ARBA00022737"/>
    </source>
</evidence>
<dbReference type="Gene3D" id="1.25.40.10">
    <property type="entry name" value="Tetratricopeptide repeat domain"/>
    <property type="match status" value="2"/>
</dbReference>
<dbReference type="InterPro" id="IPR019734">
    <property type="entry name" value="TPR_rpt"/>
</dbReference>
<feature type="repeat" description="TPR" evidence="3">
    <location>
        <begin position="272"/>
        <end position="305"/>
    </location>
</feature>
<dbReference type="PANTHER" id="PTHR45586">
    <property type="entry name" value="TPR REPEAT-CONTAINING PROTEIN PA4667"/>
    <property type="match status" value="1"/>
</dbReference>
<dbReference type="InterPro" id="IPR051012">
    <property type="entry name" value="CellSynth/LPSAsmb/PSIAsmb"/>
</dbReference>
<comment type="caution">
    <text evidence="5">The sequence shown here is derived from an EMBL/GenBank/DDBJ whole genome shotgun (WGS) entry which is preliminary data.</text>
</comment>
<feature type="repeat" description="TPR" evidence="3">
    <location>
        <begin position="204"/>
        <end position="237"/>
    </location>
</feature>
<proteinExistence type="predicted"/>
<feature type="coiled-coil region" evidence="4">
    <location>
        <begin position="346"/>
        <end position="373"/>
    </location>
</feature>
<accession>A0A0R2HP02</accession>
<gene>
    <name evidence="5" type="ORF">IV74_GL001957</name>
</gene>
<protein>
    <submittedName>
        <fullName evidence="5">Uncharacterized protein</fullName>
    </submittedName>
</protein>
<evidence type="ECO:0000313" key="6">
    <source>
        <dbReference type="Proteomes" id="UP000051658"/>
    </source>
</evidence>
<name>A0A0R2HP02_CARDV</name>
<evidence type="ECO:0000256" key="2">
    <source>
        <dbReference type="ARBA" id="ARBA00022803"/>
    </source>
</evidence>
<dbReference type="PROSITE" id="PS50005">
    <property type="entry name" value="TPR"/>
    <property type="match status" value="3"/>
</dbReference>
<keyword evidence="6" id="KW-1185">Reference proteome</keyword>
<dbReference type="Pfam" id="PF13176">
    <property type="entry name" value="TPR_7"/>
    <property type="match status" value="1"/>
</dbReference>
<keyword evidence="4" id="KW-0175">Coiled coil</keyword>
<evidence type="ECO:0000256" key="3">
    <source>
        <dbReference type="PROSITE-ProRule" id="PRU00339"/>
    </source>
</evidence>
<dbReference type="Proteomes" id="UP000051658">
    <property type="component" value="Unassembled WGS sequence"/>
</dbReference>
<keyword evidence="1" id="KW-0677">Repeat</keyword>
<dbReference type="GeneID" id="89588952"/>